<evidence type="ECO:0000313" key="4">
    <source>
        <dbReference type="EMBL" id="OQV19627.1"/>
    </source>
</evidence>
<dbReference type="SMART" id="SM00369">
    <property type="entry name" value="LRR_TYP"/>
    <property type="match status" value="5"/>
</dbReference>
<dbReference type="SMART" id="SM00873">
    <property type="entry name" value="B3_4"/>
    <property type="match status" value="1"/>
</dbReference>
<evidence type="ECO:0000313" key="5">
    <source>
        <dbReference type="Proteomes" id="UP000192578"/>
    </source>
</evidence>
<name>A0A1W0WWQ4_HYPEX</name>
<dbReference type="SMART" id="SM00364">
    <property type="entry name" value="LRR_BAC"/>
    <property type="match status" value="4"/>
</dbReference>
<dbReference type="GO" id="GO:0003723">
    <property type="term" value="F:RNA binding"/>
    <property type="evidence" value="ECO:0007669"/>
    <property type="project" value="InterPro"/>
</dbReference>
<dbReference type="InterPro" id="IPR003591">
    <property type="entry name" value="Leu-rich_rpt_typical-subtyp"/>
</dbReference>
<dbReference type="InterPro" id="IPR001611">
    <property type="entry name" value="Leu-rich_rpt"/>
</dbReference>
<dbReference type="InterPro" id="IPR045060">
    <property type="entry name" value="Phe-tRNA-ligase_IIc_bsu"/>
</dbReference>
<dbReference type="PANTHER" id="PTHR10947">
    <property type="entry name" value="PHENYLALANYL-TRNA SYNTHETASE BETA CHAIN AND LEUCINE-RICH REPEAT-CONTAINING PROTEIN 47"/>
    <property type="match status" value="1"/>
</dbReference>
<keyword evidence="5" id="KW-1185">Reference proteome</keyword>
<organism evidence="4 5">
    <name type="scientific">Hypsibius exemplaris</name>
    <name type="common">Freshwater tardigrade</name>
    <dbReference type="NCBI Taxonomy" id="2072580"/>
    <lineage>
        <taxon>Eukaryota</taxon>
        <taxon>Metazoa</taxon>
        <taxon>Ecdysozoa</taxon>
        <taxon>Tardigrada</taxon>
        <taxon>Eutardigrada</taxon>
        <taxon>Parachela</taxon>
        <taxon>Hypsibioidea</taxon>
        <taxon>Hypsibiidae</taxon>
        <taxon>Hypsibius</taxon>
    </lineage>
</organism>
<evidence type="ECO:0000259" key="3">
    <source>
        <dbReference type="SMART" id="SM00873"/>
    </source>
</evidence>
<dbReference type="Gene3D" id="3.50.40.10">
    <property type="entry name" value="Phenylalanyl-trna Synthetase, Chain B, domain 3"/>
    <property type="match status" value="1"/>
</dbReference>
<accession>A0A1W0WWQ4</accession>
<keyword evidence="2" id="KW-0677">Repeat</keyword>
<dbReference type="GO" id="GO:0004826">
    <property type="term" value="F:phenylalanine-tRNA ligase activity"/>
    <property type="evidence" value="ECO:0007669"/>
    <property type="project" value="InterPro"/>
</dbReference>
<dbReference type="Gene3D" id="3.80.10.10">
    <property type="entry name" value="Ribonuclease Inhibitor"/>
    <property type="match status" value="2"/>
</dbReference>
<keyword evidence="1" id="KW-0433">Leucine-rich repeat</keyword>
<evidence type="ECO:0000256" key="2">
    <source>
        <dbReference type="ARBA" id="ARBA00022737"/>
    </source>
</evidence>
<dbReference type="PANTHER" id="PTHR10947:SF3">
    <property type="entry name" value="LEUCINE-RICH REPEAT-CONTAINING PROTEIN 47"/>
    <property type="match status" value="1"/>
</dbReference>
<protein>
    <submittedName>
        <fullName evidence="4">Leucine-rich repeat-containing protein 47</fullName>
    </submittedName>
</protein>
<dbReference type="GO" id="GO:0006432">
    <property type="term" value="P:phenylalanyl-tRNA aminoacylation"/>
    <property type="evidence" value="ECO:0007669"/>
    <property type="project" value="InterPro"/>
</dbReference>
<dbReference type="OrthoDB" id="67933at2759"/>
<dbReference type="PROSITE" id="PS51450">
    <property type="entry name" value="LRR"/>
    <property type="match status" value="1"/>
</dbReference>
<sequence length="555" mass="61164">MWTEIQQVQEHQRHELVLTGPDVAKRIAEAGLDEHLYNLVSVNFLEISKTALTLLDSRLGNLKNLTRLVLHYNKLKELPESLGKLSKLKFLDVSHNEIEELPEVFSSLTELHSINASVNLLGKIADLSQCVHLTYVDVSHNKLEDFPENLCSGSLVNLLDIKLNANQMRNVSPEITLLTGLKQMDLSVNRITVLPKELSECQKLKEVLLQDNPLKDARLKKLIDQKPPKFKAVLDYIRDHCAPMKTAAATEAAAGKAKAAGKSKNKKKDGGGDEEVDVVLDEIVIMQGTDESKRVVCKPSVAEVRPYIVCCIIRNLQLDVPAKLKKFISIQTDLHDDLCDKRMAATIATHDLDLIKGDITYEARPPRAIKLQPLKRSADVSAEVLVNQLRDEADALRKEKKRSTYSGIHKYLNLLQDKTTYPCLVAADGTVISFPPITNSDKTKISPATKNVLVEVTGSKSLAVCKAVMDKLLLDCLKAGLVVIEGEKTGTEESGDDDVEDVTKAVAAVAVTPSSTAAKVLIVEQVKVFEEAGELKVVYPSRVDLNVSHVTVTRS</sequence>
<comment type="caution">
    <text evidence="4">The sequence shown here is derived from an EMBL/GenBank/DDBJ whole genome shotgun (WGS) entry which is preliminary data.</text>
</comment>
<dbReference type="InterPro" id="IPR032675">
    <property type="entry name" value="LRR_dom_sf"/>
</dbReference>
<dbReference type="AlphaFoldDB" id="A0A1W0WWQ4"/>
<reference evidence="5" key="1">
    <citation type="submission" date="2017-01" db="EMBL/GenBank/DDBJ databases">
        <title>Comparative genomics of anhydrobiosis in the tardigrade Hypsibius dujardini.</title>
        <authorList>
            <person name="Yoshida Y."/>
            <person name="Koutsovoulos G."/>
            <person name="Laetsch D."/>
            <person name="Stevens L."/>
            <person name="Kumar S."/>
            <person name="Horikawa D."/>
            <person name="Ishino K."/>
            <person name="Komine S."/>
            <person name="Tomita M."/>
            <person name="Blaxter M."/>
            <person name="Arakawa K."/>
        </authorList>
    </citation>
    <scope>NUCLEOTIDE SEQUENCE [LARGE SCALE GENOMIC DNA]</scope>
    <source>
        <strain evidence="5">Z151</strain>
    </source>
</reference>
<dbReference type="InterPro" id="IPR020825">
    <property type="entry name" value="Phe-tRNA_synthase-like_B3/B4"/>
</dbReference>
<dbReference type="InterPro" id="IPR005146">
    <property type="entry name" value="B3/B4_tRNA-bd"/>
</dbReference>
<dbReference type="SUPFAM" id="SSF52058">
    <property type="entry name" value="L domain-like"/>
    <property type="match status" value="1"/>
</dbReference>
<evidence type="ECO:0000256" key="1">
    <source>
        <dbReference type="ARBA" id="ARBA00022614"/>
    </source>
</evidence>
<proteinExistence type="predicted"/>
<feature type="domain" description="B3/B4 tRNA-binding" evidence="3">
    <location>
        <begin position="304"/>
        <end position="481"/>
    </location>
</feature>
<dbReference type="EMBL" id="MTYJ01000037">
    <property type="protein sequence ID" value="OQV19627.1"/>
    <property type="molecule type" value="Genomic_DNA"/>
</dbReference>
<dbReference type="Pfam" id="PF13855">
    <property type="entry name" value="LRR_8"/>
    <property type="match status" value="1"/>
</dbReference>
<dbReference type="Proteomes" id="UP000192578">
    <property type="component" value="Unassembled WGS sequence"/>
</dbReference>
<gene>
    <name evidence="4" type="ORF">BV898_06401</name>
</gene>